<dbReference type="InterPro" id="IPR045518">
    <property type="entry name" value="2EXR"/>
</dbReference>
<evidence type="ECO:0000313" key="3">
    <source>
        <dbReference type="Proteomes" id="UP001149074"/>
    </source>
</evidence>
<dbReference type="OrthoDB" id="3540486at2759"/>
<dbReference type="PANTHER" id="PTHR35910:SF1">
    <property type="entry name" value="2EXR DOMAIN-CONTAINING PROTEIN"/>
    <property type="match status" value="1"/>
</dbReference>
<organism evidence="2 3">
    <name type="scientific">Penicillium argentinense</name>
    <dbReference type="NCBI Taxonomy" id="1131581"/>
    <lineage>
        <taxon>Eukaryota</taxon>
        <taxon>Fungi</taxon>
        <taxon>Dikarya</taxon>
        <taxon>Ascomycota</taxon>
        <taxon>Pezizomycotina</taxon>
        <taxon>Eurotiomycetes</taxon>
        <taxon>Eurotiomycetidae</taxon>
        <taxon>Eurotiales</taxon>
        <taxon>Aspergillaceae</taxon>
        <taxon>Penicillium</taxon>
    </lineage>
</organism>
<comment type="caution">
    <text evidence="2">The sequence shown here is derived from an EMBL/GenBank/DDBJ whole genome shotgun (WGS) entry which is preliminary data.</text>
</comment>
<dbReference type="PANTHER" id="PTHR35910">
    <property type="entry name" value="2EXR DOMAIN-CONTAINING PROTEIN"/>
    <property type="match status" value="1"/>
</dbReference>
<reference evidence="2" key="2">
    <citation type="journal article" date="2023" name="IMA Fungus">
        <title>Comparative genomic study of the Penicillium genus elucidates a diverse pangenome and 15 lateral gene transfer events.</title>
        <authorList>
            <person name="Petersen C."/>
            <person name="Sorensen T."/>
            <person name="Nielsen M.R."/>
            <person name="Sondergaard T.E."/>
            <person name="Sorensen J.L."/>
            <person name="Fitzpatrick D.A."/>
            <person name="Frisvad J.C."/>
            <person name="Nielsen K.L."/>
        </authorList>
    </citation>
    <scope>NUCLEOTIDE SEQUENCE</scope>
    <source>
        <strain evidence="2">IBT 30761</strain>
    </source>
</reference>
<dbReference type="RefSeq" id="XP_056470913.1">
    <property type="nucleotide sequence ID" value="XM_056620107.1"/>
</dbReference>
<accession>A0A9W9EW24</accession>
<dbReference type="GeneID" id="81359086"/>
<dbReference type="AlphaFoldDB" id="A0A9W9EW24"/>
<gene>
    <name evidence="2" type="ORF">N7532_007615</name>
</gene>
<dbReference type="Pfam" id="PF20150">
    <property type="entry name" value="2EXR"/>
    <property type="match status" value="1"/>
</dbReference>
<keyword evidence="3" id="KW-1185">Reference proteome</keyword>
<evidence type="ECO:0000259" key="1">
    <source>
        <dbReference type="Pfam" id="PF20150"/>
    </source>
</evidence>
<dbReference type="Proteomes" id="UP001149074">
    <property type="component" value="Unassembled WGS sequence"/>
</dbReference>
<evidence type="ECO:0000313" key="2">
    <source>
        <dbReference type="EMBL" id="KAJ5088931.1"/>
    </source>
</evidence>
<sequence length="295" mass="33993">MAEKSFHLFPRLPTELRLQIWRLCLPCRVWDTDWPTDDGTFFDELKADRSYPCRVTPTAILNGLPPVIARVCQESRNVAKESGGILKSDTYKDLPDDAVFVSTTTFRIDENFWVDTKRDSAHLNWTPYYESIYQNCFGSALASLAWESRLVVGRPSIMCDWFEMTVNKKEERFDVFEQIPSWWVIMHVVFIHASFREAAHTGFFGLLGDASVQIVSLSDEEKANALYDFADECDRKASSGEGIQRVSLQSLMQELKDRFMRHRISENISSRMHPAIMFRLCTSKCNSLNEDLSSQ</sequence>
<protein>
    <recommendedName>
        <fullName evidence="1">2EXR domain-containing protein</fullName>
    </recommendedName>
</protein>
<dbReference type="EMBL" id="JAPQKI010000009">
    <property type="protein sequence ID" value="KAJ5088931.1"/>
    <property type="molecule type" value="Genomic_DNA"/>
</dbReference>
<proteinExistence type="predicted"/>
<name>A0A9W9EW24_9EURO</name>
<reference evidence="2" key="1">
    <citation type="submission" date="2022-11" db="EMBL/GenBank/DDBJ databases">
        <authorList>
            <person name="Petersen C."/>
        </authorList>
    </citation>
    <scope>NUCLEOTIDE SEQUENCE</scope>
    <source>
        <strain evidence="2">IBT 30761</strain>
    </source>
</reference>
<feature type="domain" description="2EXR" evidence="1">
    <location>
        <begin position="6"/>
        <end position="119"/>
    </location>
</feature>